<keyword evidence="3" id="KW-1185">Reference proteome</keyword>
<evidence type="ECO:0000256" key="1">
    <source>
        <dbReference type="SAM" id="MobiDB-lite"/>
    </source>
</evidence>
<feature type="region of interest" description="Disordered" evidence="1">
    <location>
        <begin position="29"/>
        <end position="56"/>
    </location>
</feature>
<accession>A0A392VZ45</accession>
<organism evidence="2 3">
    <name type="scientific">Trifolium medium</name>
    <dbReference type="NCBI Taxonomy" id="97028"/>
    <lineage>
        <taxon>Eukaryota</taxon>
        <taxon>Viridiplantae</taxon>
        <taxon>Streptophyta</taxon>
        <taxon>Embryophyta</taxon>
        <taxon>Tracheophyta</taxon>
        <taxon>Spermatophyta</taxon>
        <taxon>Magnoliopsida</taxon>
        <taxon>eudicotyledons</taxon>
        <taxon>Gunneridae</taxon>
        <taxon>Pentapetalae</taxon>
        <taxon>rosids</taxon>
        <taxon>fabids</taxon>
        <taxon>Fabales</taxon>
        <taxon>Fabaceae</taxon>
        <taxon>Papilionoideae</taxon>
        <taxon>50 kb inversion clade</taxon>
        <taxon>NPAAA clade</taxon>
        <taxon>Hologalegina</taxon>
        <taxon>IRL clade</taxon>
        <taxon>Trifolieae</taxon>
        <taxon>Trifolium</taxon>
    </lineage>
</organism>
<reference evidence="2 3" key="1">
    <citation type="journal article" date="2018" name="Front. Plant Sci.">
        <title>Red Clover (Trifolium pratense) and Zigzag Clover (T. medium) - A Picture of Genomic Similarities and Differences.</title>
        <authorList>
            <person name="Dluhosova J."/>
            <person name="Istvanek J."/>
            <person name="Nedelnik J."/>
            <person name="Repkova J."/>
        </authorList>
    </citation>
    <scope>NUCLEOTIDE SEQUENCE [LARGE SCALE GENOMIC DNA]</scope>
    <source>
        <strain evidence="3">cv. 10/8</strain>
        <tissue evidence="2">Leaf</tissue>
    </source>
</reference>
<protein>
    <submittedName>
        <fullName evidence="2">Uncharacterized protein</fullName>
    </submittedName>
</protein>
<feature type="non-terminal residue" evidence="2">
    <location>
        <position position="56"/>
    </location>
</feature>
<proteinExistence type="predicted"/>
<dbReference type="EMBL" id="LXQA011309702">
    <property type="protein sequence ID" value="MCI92762.1"/>
    <property type="molecule type" value="Genomic_DNA"/>
</dbReference>
<comment type="caution">
    <text evidence="2">The sequence shown here is derived from an EMBL/GenBank/DDBJ whole genome shotgun (WGS) entry which is preliminary data.</text>
</comment>
<dbReference type="Proteomes" id="UP000265520">
    <property type="component" value="Unassembled WGS sequence"/>
</dbReference>
<name>A0A392VZ45_9FABA</name>
<sequence>MESLKENNPETDAAPDATAYAEQENLENTVISESQEIMNIPEKEKSPETTKADIIS</sequence>
<evidence type="ECO:0000313" key="3">
    <source>
        <dbReference type="Proteomes" id="UP000265520"/>
    </source>
</evidence>
<dbReference type="AlphaFoldDB" id="A0A392VZ45"/>
<feature type="compositionally biased region" description="Basic and acidic residues" evidence="1">
    <location>
        <begin position="41"/>
        <end position="56"/>
    </location>
</feature>
<evidence type="ECO:0000313" key="2">
    <source>
        <dbReference type="EMBL" id="MCI92762.1"/>
    </source>
</evidence>